<evidence type="ECO:0000256" key="7">
    <source>
        <dbReference type="ARBA" id="ARBA00022827"/>
    </source>
</evidence>
<evidence type="ECO:0000256" key="12">
    <source>
        <dbReference type="ARBA" id="ARBA00033999"/>
    </source>
</evidence>
<evidence type="ECO:0000256" key="8">
    <source>
        <dbReference type="ARBA" id="ARBA00023125"/>
    </source>
</evidence>
<evidence type="ECO:0000256" key="6">
    <source>
        <dbReference type="ARBA" id="ARBA00022763"/>
    </source>
</evidence>
<dbReference type="InterPro" id="IPR014729">
    <property type="entry name" value="Rossmann-like_a/b/a_fold"/>
</dbReference>
<dbReference type="OrthoDB" id="496749at2759"/>
<keyword evidence="10" id="KW-0456">Lyase</keyword>
<comment type="cofactor">
    <cofactor evidence="1">
        <name>FAD</name>
        <dbReference type="ChEBI" id="CHEBI:57692"/>
    </cofactor>
</comment>
<dbReference type="EC" id="4.1.99.3" evidence="3"/>
<keyword evidence="7" id="KW-0274">FAD</keyword>
<dbReference type="GO" id="GO:0003677">
    <property type="term" value="F:DNA binding"/>
    <property type="evidence" value="ECO:0007669"/>
    <property type="project" value="UniProtKB-KW"/>
</dbReference>
<dbReference type="Proteomes" id="UP000038040">
    <property type="component" value="Unplaced"/>
</dbReference>
<evidence type="ECO:0000313" key="15">
    <source>
        <dbReference type="Proteomes" id="UP000038040"/>
    </source>
</evidence>
<comment type="similarity">
    <text evidence="2">Belongs to the DNA photolyase class-2 family.</text>
</comment>
<protein>
    <recommendedName>
        <fullName evidence="4">Deoxyribodipyrimidine photo-lyase</fullName>
        <ecNumber evidence="3">4.1.99.3</ecNumber>
    </recommendedName>
    <alternativeName>
        <fullName evidence="11">DNA photolyase</fullName>
    </alternativeName>
</protein>
<dbReference type="Gene3D" id="1.10.579.10">
    <property type="entry name" value="DNA Cyclobutane Dipyrimidine Photolyase, subunit A, domain 3"/>
    <property type="match status" value="1"/>
</dbReference>
<dbReference type="Gene3D" id="1.25.40.80">
    <property type="match status" value="2"/>
</dbReference>
<evidence type="ECO:0000259" key="13">
    <source>
        <dbReference type="PROSITE" id="PS51645"/>
    </source>
</evidence>
<evidence type="ECO:0000256" key="5">
    <source>
        <dbReference type="ARBA" id="ARBA00022630"/>
    </source>
</evidence>
<keyword evidence="6" id="KW-0227">DNA damage</keyword>
<proteinExistence type="inferred from homology"/>
<dbReference type="Pfam" id="PF00875">
    <property type="entry name" value="DNA_photolyase"/>
    <property type="match status" value="1"/>
</dbReference>
<dbReference type="SUPFAM" id="SSF48173">
    <property type="entry name" value="Cryptochrome/photolyase FAD-binding domain"/>
    <property type="match status" value="1"/>
</dbReference>
<organism evidence="15 17">
    <name type="scientific">Dracunculus medinensis</name>
    <name type="common">Guinea worm</name>
    <dbReference type="NCBI Taxonomy" id="318479"/>
    <lineage>
        <taxon>Eukaryota</taxon>
        <taxon>Metazoa</taxon>
        <taxon>Ecdysozoa</taxon>
        <taxon>Nematoda</taxon>
        <taxon>Chromadorea</taxon>
        <taxon>Rhabditida</taxon>
        <taxon>Spirurina</taxon>
        <taxon>Dracunculoidea</taxon>
        <taxon>Dracunculidae</taxon>
        <taxon>Dracunculus</taxon>
    </lineage>
</organism>
<keyword evidence="8" id="KW-0238">DNA-binding</keyword>
<dbReference type="FunFam" id="1.10.579.10:FF:000002">
    <property type="entry name" value="Deoxyribodipyrimidine photolyase"/>
    <property type="match status" value="1"/>
</dbReference>
<name>A0A0N4UG13_DRAME</name>
<evidence type="ECO:0000256" key="1">
    <source>
        <dbReference type="ARBA" id="ARBA00001974"/>
    </source>
</evidence>
<evidence type="ECO:0000256" key="9">
    <source>
        <dbReference type="ARBA" id="ARBA00023204"/>
    </source>
</evidence>
<comment type="catalytic activity">
    <reaction evidence="12">
        <text>cyclobutadipyrimidine (in DNA) = 2 pyrimidine residues (in DNA).</text>
        <dbReference type="EC" id="4.1.99.3"/>
    </reaction>
</comment>
<dbReference type="EMBL" id="UYYG01001184">
    <property type="protein sequence ID" value="VDN59543.1"/>
    <property type="molecule type" value="Genomic_DNA"/>
</dbReference>
<feature type="domain" description="Photolyase/cryptochrome alpha/beta" evidence="13">
    <location>
        <begin position="24"/>
        <end position="156"/>
    </location>
</feature>
<evidence type="ECO:0000256" key="4">
    <source>
        <dbReference type="ARBA" id="ARBA00014046"/>
    </source>
</evidence>
<evidence type="ECO:0000256" key="10">
    <source>
        <dbReference type="ARBA" id="ARBA00023239"/>
    </source>
</evidence>
<dbReference type="Proteomes" id="UP000274756">
    <property type="component" value="Unassembled WGS sequence"/>
</dbReference>
<dbReference type="InterPro" id="IPR052219">
    <property type="entry name" value="Photolyase_Class-2"/>
</dbReference>
<dbReference type="SUPFAM" id="SSF52425">
    <property type="entry name" value="Cryptochrome/photolyase, N-terminal domain"/>
    <property type="match status" value="1"/>
</dbReference>
<dbReference type="WBParaSite" id="DME_0000640501-mRNA-1">
    <property type="protein sequence ID" value="DME_0000640501-mRNA-1"/>
    <property type="gene ID" value="DME_0000640501"/>
</dbReference>
<dbReference type="InterPro" id="IPR036155">
    <property type="entry name" value="Crypto/Photolyase_N_sf"/>
</dbReference>
<evidence type="ECO:0000313" key="16">
    <source>
        <dbReference type="Proteomes" id="UP000274756"/>
    </source>
</evidence>
<gene>
    <name evidence="14" type="ORF">DME_LOCUS9516</name>
</gene>
<dbReference type="GO" id="GO:0003904">
    <property type="term" value="F:deoxyribodipyrimidine photo-lyase activity"/>
    <property type="evidence" value="ECO:0007669"/>
    <property type="project" value="UniProtKB-EC"/>
</dbReference>
<dbReference type="GO" id="GO:0000719">
    <property type="term" value="P:photoreactive repair"/>
    <property type="evidence" value="ECO:0007669"/>
    <property type="project" value="TreeGrafter"/>
</dbReference>
<keyword evidence="9" id="KW-0234">DNA repair</keyword>
<keyword evidence="5" id="KW-0285">Flavoprotein</keyword>
<dbReference type="PANTHER" id="PTHR10211:SF0">
    <property type="entry name" value="DEOXYRIBODIPYRIMIDINE PHOTO-LYASE"/>
    <property type="match status" value="1"/>
</dbReference>
<evidence type="ECO:0000256" key="2">
    <source>
        <dbReference type="ARBA" id="ARBA00006409"/>
    </source>
</evidence>
<dbReference type="Gene3D" id="3.40.50.620">
    <property type="entry name" value="HUPs"/>
    <property type="match status" value="1"/>
</dbReference>
<dbReference type="STRING" id="318479.A0A0N4UG13"/>
<dbReference type="InterPro" id="IPR036134">
    <property type="entry name" value="Crypto/Photolyase_FAD-like_sf"/>
</dbReference>
<reference evidence="14 16" key="2">
    <citation type="submission" date="2018-11" db="EMBL/GenBank/DDBJ databases">
        <authorList>
            <consortium name="Pathogen Informatics"/>
        </authorList>
    </citation>
    <scope>NUCLEOTIDE SEQUENCE [LARGE SCALE GENOMIC DNA]</scope>
</reference>
<dbReference type="PANTHER" id="PTHR10211">
    <property type="entry name" value="DEOXYRIBODIPYRIMIDINE PHOTOLYASE"/>
    <property type="match status" value="1"/>
</dbReference>
<evidence type="ECO:0000313" key="17">
    <source>
        <dbReference type="WBParaSite" id="DME_0000640501-mRNA-1"/>
    </source>
</evidence>
<evidence type="ECO:0000313" key="14">
    <source>
        <dbReference type="EMBL" id="VDN59543.1"/>
    </source>
</evidence>
<dbReference type="InterPro" id="IPR006050">
    <property type="entry name" value="DNA_photolyase_N"/>
</dbReference>
<evidence type="ECO:0000256" key="11">
    <source>
        <dbReference type="ARBA" id="ARBA00031671"/>
    </source>
</evidence>
<sequence length="496" mass="58760">MILKDMRNSCRIHQLNKQCVFNNGKYILYIMRCIRTNDSPSLQFSIEEANLLKIPLICAFFYCPENHNKAQRVFLLEGLIEVKNRLNLLGIPLICLKINDKLAIEIATELSKSACEIIIDAGYLRNERLFEKKLNDNLIDCSRRFTCIEGNLIVPVTLASNSVEVGARTFRPKVWQHVSTMLKEEFDDKIIVDVIDMRLNQMDLSTELTKALKERDSSTKLIGGENEALKVLNDFVSKKMDEYDIKREIYVPFIPFILLLYSKSCRNVPTDNQSLLLPYLHYGMISPMEVMRKMNKSDVDVPCKNAYFEELLIQRELSHNFVYYASDNYDKLDCLPKWAKETMIKHAKDKREHLYTYEELEQGQTHDIYWNAAQIEMVQTNVMHRYLRMYWAKRVIEWTPNFQHAFNFLLEQNDKYELDGNDPIGYARILWCFGLHDRAHAERKIFGKLRYMNAEGLQRKYKNYIERYAKLNYRLVNRQIEFNETPRKKRKKIRKS</sequence>
<dbReference type="PROSITE" id="PS51645">
    <property type="entry name" value="PHR_CRY_ALPHA_BETA"/>
    <property type="match status" value="1"/>
</dbReference>
<reference evidence="17" key="1">
    <citation type="submission" date="2016-04" db="UniProtKB">
        <authorList>
            <consortium name="WormBaseParasite"/>
        </authorList>
    </citation>
    <scope>IDENTIFICATION</scope>
</reference>
<accession>A0A0N4UG13</accession>
<evidence type="ECO:0000256" key="3">
    <source>
        <dbReference type="ARBA" id="ARBA00013149"/>
    </source>
</evidence>
<keyword evidence="16" id="KW-1185">Reference proteome</keyword>
<dbReference type="AlphaFoldDB" id="A0A0N4UG13"/>